<dbReference type="STRING" id="35608.A0A2U1KZH9"/>
<keyword evidence="3" id="KW-0472">Membrane</keyword>
<evidence type="ECO:0000256" key="1">
    <source>
        <dbReference type="ARBA" id="ARBA00022723"/>
    </source>
</evidence>
<dbReference type="GO" id="GO:0046872">
    <property type="term" value="F:metal ion binding"/>
    <property type="evidence" value="ECO:0007669"/>
    <property type="project" value="UniProtKB-KW"/>
</dbReference>
<sequence>MPVCSLEVYEDVNFNLLTIDADLFSWETPLETIFMEFKRLSSMEDDLFTYDLLMSYTEDELLLLWPIIESKGLVWTTIEEKDGKFQIEYMNSTKAMTKSSDQSYDIQPVQPSYMPYSEQYWGLDKSNLDDERIYAESEILFHKKLIRLMDISLEEWLELKYGDPEFAPMDERKMIGNASFDLHYDPNDVDFSEWLGSVAGNQDFWHPQIEGLTTKLNHNDDSDCSSEEWVAARFLKTNPIARNQPKPYRTFKKLTQVVQWGRSVYANIQKFIHFQLTVNVAKLVINVVAAINDGDVPLNSVQLLWANLIMDTLGALALATEPNLCNNCMWFFLENWTNRVSLTLRKKGQVVALTGDRTNEALALHEVENKIVPYWFYFFYHYPLIMLISVWLWAYKELKWQKKGVIEEMALEAICYQRSSLQLLDQILSVIEPTILGKHRFLPLVTSDGLWSFFLILYYKKYGWLLMSYFDISADAFGENGWEPASANDGVVPPNTTLRIVYSKALYKGILDADSNLFPTDILPTTDCRMQTSDAKVHSHFEEEFRKFVTKLVGLTNEKRQTETKGPIQTPKEIQPISSLINCHLGETKEATVAAAYNVASLSG</sequence>
<dbReference type="OrthoDB" id="3352408at2759"/>
<dbReference type="InterPro" id="IPR006068">
    <property type="entry name" value="ATPase_P-typ_cation-transptr_C"/>
</dbReference>
<protein>
    <submittedName>
        <fullName evidence="5">Ca2+-ATPase</fullName>
    </submittedName>
</protein>
<evidence type="ECO:0000259" key="4">
    <source>
        <dbReference type="Pfam" id="PF00689"/>
    </source>
</evidence>
<keyword evidence="3" id="KW-1133">Transmembrane helix</keyword>
<organism evidence="5 6">
    <name type="scientific">Artemisia annua</name>
    <name type="common">Sweet wormwood</name>
    <dbReference type="NCBI Taxonomy" id="35608"/>
    <lineage>
        <taxon>Eukaryota</taxon>
        <taxon>Viridiplantae</taxon>
        <taxon>Streptophyta</taxon>
        <taxon>Embryophyta</taxon>
        <taxon>Tracheophyta</taxon>
        <taxon>Spermatophyta</taxon>
        <taxon>Magnoliopsida</taxon>
        <taxon>eudicotyledons</taxon>
        <taxon>Gunneridae</taxon>
        <taxon>Pentapetalae</taxon>
        <taxon>asterids</taxon>
        <taxon>campanulids</taxon>
        <taxon>Asterales</taxon>
        <taxon>Asteraceae</taxon>
        <taxon>Asteroideae</taxon>
        <taxon>Anthemideae</taxon>
        <taxon>Artemisiinae</taxon>
        <taxon>Artemisia</taxon>
    </lineage>
</organism>
<evidence type="ECO:0000313" key="5">
    <source>
        <dbReference type="EMBL" id="PWA42172.1"/>
    </source>
</evidence>
<keyword evidence="3" id="KW-0812">Transmembrane</keyword>
<keyword evidence="1" id="KW-0479">Metal-binding</keyword>
<dbReference type="Pfam" id="PF00689">
    <property type="entry name" value="Cation_ATPase_C"/>
    <property type="match status" value="1"/>
</dbReference>
<comment type="caution">
    <text evidence="5">The sequence shown here is derived from an EMBL/GenBank/DDBJ whole genome shotgun (WGS) entry which is preliminary data.</text>
</comment>
<dbReference type="PANTHER" id="PTHR24093">
    <property type="entry name" value="CATION TRANSPORTING ATPASE"/>
    <property type="match status" value="1"/>
</dbReference>
<proteinExistence type="predicted"/>
<dbReference type="GO" id="GO:0005388">
    <property type="term" value="F:P-type calcium transporter activity"/>
    <property type="evidence" value="ECO:0007669"/>
    <property type="project" value="TreeGrafter"/>
</dbReference>
<gene>
    <name evidence="5" type="ORF">CTI12_AA547260</name>
</gene>
<keyword evidence="6" id="KW-1185">Reference proteome</keyword>
<evidence type="ECO:0000256" key="3">
    <source>
        <dbReference type="SAM" id="Phobius"/>
    </source>
</evidence>
<keyword evidence="2" id="KW-0460">Magnesium</keyword>
<evidence type="ECO:0000313" key="6">
    <source>
        <dbReference type="Proteomes" id="UP000245207"/>
    </source>
</evidence>
<dbReference type="GO" id="GO:0005886">
    <property type="term" value="C:plasma membrane"/>
    <property type="evidence" value="ECO:0007669"/>
    <property type="project" value="TreeGrafter"/>
</dbReference>
<feature type="domain" description="Cation-transporting P-type ATPase C-terminal" evidence="4">
    <location>
        <begin position="296"/>
        <end position="323"/>
    </location>
</feature>
<dbReference type="SUPFAM" id="SSF81665">
    <property type="entry name" value="Calcium ATPase, transmembrane domain M"/>
    <property type="match status" value="1"/>
</dbReference>
<dbReference type="AlphaFoldDB" id="A0A2U1KZH9"/>
<dbReference type="PANTHER" id="PTHR24093:SF520">
    <property type="entry name" value="CALCIUM-TRANSPORTING ATPASE 9, PLASMA MEMBRANE-TYPE"/>
    <property type="match status" value="1"/>
</dbReference>
<reference evidence="5 6" key="1">
    <citation type="journal article" date="2018" name="Mol. Plant">
        <title>The genome of Artemisia annua provides insight into the evolution of Asteraceae family and artemisinin biosynthesis.</title>
        <authorList>
            <person name="Shen Q."/>
            <person name="Zhang L."/>
            <person name="Liao Z."/>
            <person name="Wang S."/>
            <person name="Yan T."/>
            <person name="Shi P."/>
            <person name="Liu M."/>
            <person name="Fu X."/>
            <person name="Pan Q."/>
            <person name="Wang Y."/>
            <person name="Lv Z."/>
            <person name="Lu X."/>
            <person name="Zhang F."/>
            <person name="Jiang W."/>
            <person name="Ma Y."/>
            <person name="Chen M."/>
            <person name="Hao X."/>
            <person name="Li L."/>
            <person name="Tang Y."/>
            <person name="Lv G."/>
            <person name="Zhou Y."/>
            <person name="Sun X."/>
            <person name="Brodelius P.E."/>
            <person name="Rose J.K.C."/>
            <person name="Tang K."/>
        </authorList>
    </citation>
    <scope>NUCLEOTIDE SEQUENCE [LARGE SCALE GENOMIC DNA]</scope>
    <source>
        <strain evidence="6">cv. Huhao1</strain>
        <tissue evidence="5">Leaf</tissue>
    </source>
</reference>
<accession>A0A2U1KZH9</accession>
<dbReference type="InterPro" id="IPR023298">
    <property type="entry name" value="ATPase_P-typ_TM_dom_sf"/>
</dbReference>
<name>A0A2U1KZH9_ARTAN</name>
<dbReference type="Proteomes" id="UP000245207">
    <property type="component" value="Unassembled WGS sequence"/>
</dbReference>
<evidence type="ECO:0000256" key="2">
    <source>
        <dbReference type="ARBA" id="ARBA00022842"/>
    </source>
</evidence>
<dbReference type="EMBL" id="PKPP01012571">
    <property type="protein sequence ID" value="PWA42172.1"/>
    <property type="molecule type" value="Genomic_DNA"/>
</dbReference>
<feature type="transmembrane region" description="Helical" evidence="3">
    <location>
        <begin position="374"/>
        <end position="394"/>
    </location>
</feature>
<dbReference type="Gene3D" id="1.20.1110.10">
    <property type="entry name" value="Calcium-transporting ATPase, transmembrane domain"/>
    <property type="match status" value="1"/>
</dbReference>